<keyword evidence="2" id="KW-1185">Reference proteome</keyword>
<dbReference type="EMBL" id="JARKIB010000259">
    <property type="protein sequence ID" value="KAJ7718928.1"/>
    <property type="molecule type" value="Genomic_DNA"/>
</dbReference>
<dbReference type="Proteomes" id="UP001215598">
    <property type="component" value="Unassembled WGS sequence"/>
</dbReference>
<accession>A0AAD7HEI8</accession>
<comment type="caution">
    <text evidence="1">The sequence shown here is derived from an EMBL/GenBank/DDBJ whole genome shotgun (WGS) entry which is preliminary data.</text>
</comment>
<sequence>MEKQKNNIKCWAGHEVRHNAFVDREGLAISQMGSITLQWIAGPSQCCDMMVITLSSPGTAAKFVGFRQVRILSHYYNMVNIEAQSEVATSQIAISKLDLPRDSQLSVHSSSTFLSTTLGTKRTVNENNYLDVNYHLIRSAILTLEERTGRTHFKVVERNPAALLSLLTPYSLSLDIQQDLMFSNPGILIQQGTQRSFTIISRDEHRPVYGDGRKSTRPRRWRSVPLAAVFLEFELQWRDGR</sequence>
<name>A0AAD7HEI8_9AGAR</name>
<evidence type="ECO:0000313" key="2">
    <source>
        <dbReference type="Proteomes" id="UP001215598"/>
    </source>
</evidence>
<evidence type="ECO:0000313" key="1">
    <source>
        <dbReference type="EMBL" id="KAJ7718928.1"/>
    </source>
</evidence>
<gene>
    <name evidence="1" type="ORF">B0H16DRAFT_1475283</name>
</gene>
<protein>
    <submittedName>
        <fullName evidence="1">Uncharacterized protein</fullName>
    </submittedName>
</protein>
<reference evidence="1" key="1">
    <citation type="submission" date="2023-03" db="EMBL/GenBank/DDBJ databases">
        <title>Massive genome expansion in bonnet fungi (Mycena s.s.) driven by repeated elements and novel gene families across ecological guilds.</title>
        <authorList>
            <consortium name="Lawrence Berkeley National Laboratory"/>
            <person name="Harder C.B."/>
            <person name="Miyauchi S."/>
            <person name="Viragh M."/>
            <person name="Kuo A."/>
            <person name="Thoen E."/>
            <person name="Andreopoulos B."/>
            <person name="Lu D."/>
            <person name="Skrede I."/>
            <person name="Drula E."/>
            <person name="Henrissat B."/>
            <person name="Morin E."/>
            <person name="Kohler A."/>
            <person name="Barry K."/>
            <person name="LaButti K."/>
            <person name="Morin E."/>
            <person name="Salamov A."/>
            <person name="Lipzen A."/>
            <person name="Mereny Z."/>
            <person name="Hegedus B."/>
            <person name="Baldrian P."/>
            <person name="Stursova M."/>
            <person name="Weitz H."/>
            <person name="Taylor A."/>
            <person name="Grigoriev I.V."/>
            <person name="Nagy L.G."/>
            <person name="Martin F."/>
            <person name="Kauserud H."/>
        </authorList>
    </citation>
    <scope>NUCLEOTIDE SEQUENCE</scope>
    <source>
        <strain evidence="1">CBHHK182m</strain>
    </source>
</reference>
<organism evidence="1 2">
    <name type="scientific">Mycena metata</name>
    <dbReference type="NCBI Taxonomy" id="1033252"/>
    <lineage>
        <taxon>Eukaryota</taxon>
        <taxon>Fungi</taxon>
        <taxon>Dikarya</taxon>
        <taxon>Basidiomycota</taxon>
        <taxon>Agaricomycotina</taxon>
        <taxon>Agaricomycetes</taxon>
        <taxon>Agaricomycetidae</taxon>
        <taxon>Agaricales</taxon>
        <taxon>Marasmiineae</taxon>
        <taxon>Mycenaceae</taxon>
        <taxon>Mycena</taxon>
    </lineage>
</organism>
<dbReference type="AlphaFoldDB" id="A0AAD7HEI8"/>
<proteinExistence type="predicted"/>